<name>A0A8S4B225_9TELE</name>
<reference evidence="2" key="1">
    <citation type="submission" date="2021-05" db="EMBL/GenBank/DDBJ databases">
        <authorList>
            <person name="Tigano A."/>
        </authorList>
    </citation>
    <scope>NUCLEOTIDE SEQUENCE</scope>
</reference>
<keyword evidence="3" id="KW-1185">Reference proteome</keyword>
<feature type="compositionally biased region" description="Basic and acidic residues" evidence="1">
    <location>
        <begin position="76"/>
        <end position="86"/>
    </location>
</feature>
<proteinExistence type="predicted"/>
<evidence type="ECO:0000313" key="2">
    <source>
        <dbReference type="EMBL" id="CAG5901026.1"/>
    </source>
</evidence>
<dbReference type="InterPro" id="IPR037691">
    <property type="entry name" value="C11orf98"/>
</dbReference>
<comment type="caution">
    <text evidence="2">The sequence shown here is derived from an EMBL/GenBank/DDBJ whole genome shotgun (WGS) entry which is preliminary data.</text>
</comment>
<dbReference type="AlphaFoldDB" id="A0A8S4B225"/>
<feature type="region of interest" description="Disordered" evidence="1">
    <location>
        <begin position="49"/>
        <end position="125"/>
    </location>
</feature>
<dbReference type="Pfam" id="PF17719">
    <property type="entry name" value="DUF5564"/>
    <property type="match status" value="1"/>
</dbReference>
<accession>A0A8S4B225</accession>
<dbReference type="EMBL" id="CAJRST010009335">
    <property type="protein sequence ID" value="CAG5901026.1"/>
    <property type="molecule type" value="Genomic_DNA"/>
</dbReference>
<gene>
    <name evidence="2" type="ORF">MMEN_LOCUS9237</name>
</gene>
<dbReference type="PANTHER" id="PTHR14554">
    <property type="entry name" value="GENE, 49416-RELATED"/>
    <property type="match status" value="1"/>
</dbReference>
<evidence type="ECO:0000256" key="1">
    <source>
        <dbReference type="SAM" id="MobiDB-lite"/>
    </source>
</evidence>
<evidence type="ECO:0000313" key="3">
    <source>
        <dbReference type="Proteomes" id="UP000677803"/>
    </source>
</evidence>
<sequence>MALTGGWGCFQDLGKRLFKRRRVLGQEKKKRHQIVGAIVDEGLITVHHLKKRRGANTTEEEAPPGPRPEEEEAEAENGRRRGDGRRGLTRLRRPGGAKTRDQTRGGSRVWSRTRNRVLDPLGPPAVATEVPEGTIGLGRPLIGSLNAASSHFLFGLNGSGGDPELQGPVLLKTQRPGPVLEETQIHRDLGPVLEETQIHRVQGRLTCSNTRTGPRPDPAGDPDWRTGWFPASPGLLAGPGPRIEGLDPLLERLDPDWTWTPFWRRWTRTGSGLETQLVSRLVLDSWLDLDPN</sequence>
<dbReference type="OrthoDB" id="6147870at2759"/>
<dbReference type="PANTHER" id="PTHR14554:SF1">
    <property type="entry name" value="CHROMOSOME 11 OPEN READING FRAME 98"/>
    <property type="match status" value="1"/>
</dbReference>
<protein>
    <submittedName>
        <fullName evidence="2">(Atlantic silverside) hypothetical protein</fullName>
    </submittedName>
</protein>
<dbReference type="Proteomes" id="UP000677803">
    <property type="component" value="Unassembled WGS sequence"/>
</dbReference>
<organism evidence="2 3">
    <name type="scientific">Menidia menidia</name>
    <name type="common">Atlantic silverside</name>
    <dbReference type="NCBI Taxonomy" id="238744"/>
    <lineage>
        <taxon>Eukaryota</taxon>
        <taxon>Metazoa</taxon>
        <taxon>Chordata</taxon>
        <taxon>Craniata</taxon>
        <taxon>Vertebrata</taxon>
        <taxon>Euteleostomi</taxon>
        <taxon>Actinopterygii</taxon>
        <taxon>Neopterygii</taxon>
        <taxon>Teleostei</taxon>
        <taxon>Neoteleostei</taxon>
        <taxon>Acanthomorphata</taxon>
        <taxon>Ovalentaria</taxon>
        <taxon>Atherinomorphae</taxon>
        <taxon>Atheriniformes</taxon>
        <taxon>Atherinopsidae</taxon>
        <taxon>Menidiinae</taxon>
        <taxon>Menidia</taxon>
    </lineage>
</organism>